<keyword evidence="1" id="KW-1133">Transmembrane helix</keyword>
<keyword evidence="3" id="KW-1185">Reference proteome</keyword>
<protein>
    <submittedName>
        <fullName evidence="2">Uncharacterized protein</fullName>
    </submittedName>
</protein>
<accession>A0A7C8MTD1</accession>
<dbReference type="OrthoDB" id="5358884at2759"/>
<gene>
    <name evidence="2" type="ORF">GQX73_g6046</name>
</gene>
<dbReference type="EMBL" id="WUBL01000066">
    <property type="protein sequence ID" value="KAF2967515.1"/>
    <property type="molecule type" value="Genomic_DNA"/>
</dbReference>
<evidence type="ECO:0000313" key="3">
    <source>
        <dbReference type="Proteomes" id="UP000481858"/>
    </source>
</evidence>
<evidence type="ECO:0000313" key="2">
    <source>
        <dbReference type="EMBL" id="KAF2967515.1"/>
    </source>
</evidence>
<keyword evidence="1" id="KW-0472">Membrane</keyword>
<reference evidence="2 3" key="1">
    <citation type="submission" date="2019-12" db="EMBL/GenBank/DDBJ databases">
        <title>Draft genome sequence of the ascomycete Xylaria multiplex DSM 110363.</title>
        <authorList>
            <person name="Buettner E."/>
            <person name="Kellner H."/>
        </authorList>
    </citation>
    <scope>NUCLEOTIDE SEQUENCE [LARGE SCALE GENOMIC DNA]</scope>
    <source>
        <strain evidence="2 3">DSM 110363</strain>
    </source>
</reference>
<name>A0A7C8MTD1_9PEZI</name>
<sequence length="171" mass="17761">MNSYHVPLDSYKEIVHESSQPGLEVRPGPTKIWAQGPATFYPAPERTICGVRRATFFLSIALVVVIIVAAVGGGVGGSLAVQNAKSTCMSNNTTGELAVVTTTITAAAAATSTPTTSTSEPLVVPTGVVKLDCPGLADDIAISLGTTSWLFTPTCNLDYSGSDFGAVIWER</sequence>
<dbReference type="InParanoid" id="A0A7C8MTD1"/>
<dbReference type="Proteomes" id="UP000481858">
    <property type="component" value="Unassembled WGS sequence"/>
</dbReference>
<dbReference type="AlphaFoldDB" id="A0A7C8MTD1"/>
<organism evidence="2 3">
    <name type="scientific">Xylaria multiplex</name>
    <dbReference type="NCBI Taxonomy" id="323545"/>
    <lineage>
        <taxon>Eukaryota</taxon>
        <taxon>Fungi</taxon>
        <taxon>Dikarya</taxon>
        <taxon>Ascomycota</taxon>
        <taxon>Pezizomycotina</taxon>
        <taxon>Sordariomycetes</taxon>
        <taxon>Xylariomycetidae</taxon>
        <taxon>Xylariales</taxon>
        <taxon>Xylariaceae</taxon>
        <taxon>Xylaria</taxon>
    </lineage>
</organism>
<evidence type="ECO:0000256" key="1">
    <source>
        <dbReference type="SAM" id="Phobius"/>
    </source>
</evidence>
<feature type="transmembrane region" description="Helical" evidence="1">
    <location>
        <begin position="56"/>
        <end position="81"/>
    </location>
</feature>
<comment type="caution">
    <text evidence="2">The sequence shown here is derived from an EMBL/GenBank/DDBJ whole genome shotgun (WGS) entry which is preliminary data.</text>
</comment>
<proteinExistence type="predicted"/>
<keyword evidence="1" id="KW-0812">Transmembrane</keyword>